<evidence type="ECO:0000256" key="10">
    <source>
        <dbReference type="ARBA" id="ARBA00023180"/>
    </source>
</evidence>
<name>A0AAP0B5L0_9ASPA</name>
<dbReference type="FunFam" id="3.80.10.10:FF:000269">
    <property type="entry name" value="Piriformospora indica-insensitive protein 2"/>
    <property type="match status" value="1"/>
</dbReference>
<dbReference type="GO" id="GO:0005886">
    <property type="term" value="C:plasma membrane"/>
    <property type="evidence" value="ECO:0007669"/>
    <property type="project" value="UniProtKB-SubCell"/>
</dbReference>
<keyword evidence="2" id="KW-1003">Cell membrane</keyword>
<keyword evidence="5 11" id="KW-0732">Signal</keyword>
<evidence type="ECO:0000313" key="13">
    <source>
        <dbReference type="Proteomes" id="UP001418222"/>
    </source>
</evidence>
<comment type="caution">
    <text evidence="12">The sequence shown here is derived from an EMBL/GenBank/DDBJ whole genome shotgun (WGS) entry which is preliminary data.</text>
</comment>
<keyword evidence="13" id="KW-1185">Reference proteome</keyword>
<dbReference type="SUPFAM" id="SSF52058">
    <property type="entry name" value="L domain-like"/>
    <property type="match status" value="1"/>
</dbReference>
<keyword evidence="3" id="KW-0433">Leucine-rich repeat</keyword>
<evidence type="ECO:0000256" key="2">
    <source>
        <dbReference type="ARBA" id="ARBA00022475"/>
    </source>
</evidence>
<comment type="subcellular location">
    <subcellularLocation>
        <location evidence="1">Cell membrane</location>
        <topology evidence="1">Single-pass type I membrane protein</topology>
    </subcellularLocation>
</comment>
<dbReference type="GO" id="GO:0051606">
    <property type="term" value="P:detection of stimulus"/>
    <property type="evidence" value="ECO:0007669"/>
    <property type="project" value="UniProtKB-ARBA"/>
</dbReference>
<evidence type="ECO:0000256" key="8">
    <source>
        <dbReference type="ARBA" id="ARBA00023136"/>
    </source>
</evidence>
<evidence type="ECO:0000256" key="1">
    <source>
        <dbReference type="ARBA" id="ARBA00004251"/>
    </source>
</evidence>
<dbReference type="InterPro" id="IPR032675">
    <property type="entry name" value="LRR_dom_sf"/>
</dbReference>
<proteinExistence type="predicted"/>
<evidence type="ECO:0000256" key="3">
    <source>
        <dbReference type="ARBA" id="ARBA00022614"/>
    </source>
</evidence>
<evidence type="ECO:0000256" key="11">
    <source>
        <dbReference type="SAM" id="SignalP"/>
    </source>
</evidence>
<evidence type="ECO:0000256" key="6">
    <source>
        <dbReference type="ARBA" id="ARBA00022737"/>
    </source>
</evidence>
<dbReference type="Proteomes" id="UP001418222">
    <property type="component" value="Unassembled WGS sequence"/>
</dbReference>
<dbReference type="InterPro" id="IPR052592">
    <property type="entry name" value="LRR-RLK"/>
</dbReference>
<evidence type="ECO:0000256" key="5">
    <source>
        <dbReference type="ARBA" id="ARBA00022729"/>
    </source>
</evidence>
<dbReference type="EMBL" id="JBBWWQ010000015">
    <property type="protein sequence ID" value="KAK8928719.1"/>
    <property type="molecule type" value="Genomic_DNA"/>
</dbReference>
<keyword evidence="8" id="KW-0472">Membrane</keyword>
<evidence type="ECO:0000256" key="4">
    <source>
        <dbReference type="ARBA" id="ARBA00022692"/>
    </source>
</evidence>
<keyword evidence="9" id="KW-0675">Receptor</keyword>
<accession>A0AAP0B5L0</accession>
<dbReference type="PANTHER" id="PTHR48054:SF23">
    <property type="entry name" value="PIRIFORMOSPORA INDICA-INSENSITIVE PROTEIN 2-LIKE"/>
    <property type="match status" value="1"/>
</dbReference>
<dbReference type="Pfam" id="PF00560">
    <property type="entry name" value="LRR_1"/>
    <property type="match status" value="6"/>
</dbReference>
<organism evidence="12 13">
    <name type="scientific">Platanthera zijinensis</name>
    <dbReference type="NCBI Taxonomy" id="2320716"/>
    <lineage>
        <taxon>Eukaryota</taxon>
        <taxon>Viridiplantae</taxon>
        <taxon>Streptophyta</taxon>
        <taxon>Embryophyta</taxon>
        <taxon>Tracheophyta</taxon>
        <taxon>Spermatophyta</taxon>
        <taxon>Magnoliopsida</taxon>
        <taxon>Liliopsida</taxon>
        <taxon>Asparagales</taxon>
        <taxon>Orchidaceae</taxon>
        <taxon>Orchidoideae</taxon>
        <taxon>Orchideae</taxon>
        <taxon>Orchidinae</taxon>
        <taxon>Platanthera</taxon>
    </lineage>
</organism>
<gene>
    <name evidence="12" type="primary">PII-2</name>
    <name evidence="12" type="ORF">KSP39_PZI017191</name>
</gene>
<sequence length="498" mass="54488">MVCFLSQIKGCSNHGKARRRSMTRGDVAVRILLILLLCFQVLSQSDGSTAPMEEKEKKALYSTIQGFVGDGWNGSELYPDPCGWASIQGVSCDLFDNGMWYITAVSIGPVADNSLECSENAAFSPSLFELSHLKRLVIFDCFSSPVNRTTDIPSQDWNKLSSSLETLEFRSNRGISGQIPPVLGQLVNLQSLILTQNSLSGEIPRELGNLARLKRLTLSYNQLSGRVPASLGENLGDLLIIDISSNSLTGPLPSSLGGLASLLKFDLSNNFLSGNLPLELCKLKKLTLLDLRNNNISGGLPPSLQGMISLQYMILCNNPLGGSMKQIDWKILKNLTHLDLSNTSLVGDIPSSIAESKKMRFIALDSNRLSGFVSVKLAAMSNLCALYLHGNNLTGELKFSEEFYERMGTRFSSWNNPNLCYRFEADNGTGEGPERVSKCRYGVKNFAHDLDLGNRAGREKTTHKCLDCIDSTGISASSSSSSIVGFLWIVTLFLMSFM</sequence>
<keyword evidence="6" id="KW-0677">Repeat</keyword>
<evidence type="ECO:0000313" key="12">
    <source>
        <dbReference type="EMBL" id="KAK8928719.1"/>
    </source>
</evidence>
<evidence type="ECO:0000256" key="7">
    <source>
        <dbReference type="ARBA" id="ARBA00022989"/>
    </source>
</evidence>
<dbReference type="AlphaFoldDB" id="A0AAP0B5L0"/>
<feature type="chain" id="PRO_5042967455" evidence="11">
    <location>
        <begin position="44"/>
        <end position="498"/>
    </location>
</feature>
<dbReference type="GO" id="GO:0051707">
    <property type="term" value="P:response to other organism"/>
    <property type="evidence" value="ECO:0007669"/>
    <property type="project" value="UniProtKB-ARBA"/>
</dbReference>
<dbReference type="PANTHER" id="PTHR48054">
    <property type="entry name" value="RECEPTOR KINASE-LIKE PROTEIN XA21"/>
    <property type="match status" value="1"/>
</dbReference>
<dbReference type="InterPro" id="IPR001611">
    <property type="entry name" value="Leu-rich_rpt"/>
</dbReference>
<reference evidence="12 13" key="1">
    <citation type="journal article" date="2022" name="Nat. Plants">
        <title>Genomes of leafy and leafless Platanthera orchids illuminate the evolution of mycoheterotrophy.</title>
        <authorList>
            <person name="Li M.H."/>
            <person name="Liu K.W."/>
            <person name="Li Z."/>
            <person name="Lu H.C."/>
            <person name="Ye Q.L."/>
            <person name="Zhang D."/>
            <person name="Wang J.Y."/>
            <person name="Li Y.F."/>
            <person name="Zhong Z.M."/>
            <person name="Liu X."/>
            <person name="Yu X."/>
            <person name="Liu D.K."/>
            <person name="Tu X.D."/>
            <person name="Liu B."/>
            <person name="Hao Y."/>
            <person name="Liao X.Y."/>
            <person name="Jiang Y.T."/>
            <person name="Sun W.H."/>
            <person name="Chen J."/>
            <person name="Chen Y.Q."/>
            <person name="Ai Y."/>
            <person name="Zhai J.W."/>
            <person name="Wu S.S."/>
            <person name="Zhou Z."/>
            <person name="Hsiao Y.Y."/>
            <person name="Wu W.L."/>
            <person name="Chen Y.Y."/>
            <person name="Lin Y.F."/>
            <person name="Hsu J.L."/>
            <person name="Li C.Y."/>
            <person name="Wang Z.W."/>
            <person name="Zhao X."/>
            <person name="Zhong W.Y."/>
            <person name="Ma X.K."/>
            <person name="Ma L."/>
            <person name="Huang J."/>
            <person name="Chen G.Z."/>
            <person name="Huang M.Z."/>
            <person name="Huang L."/>
            <person name="Peng D.H."/>
            <person name="Luo Y.B."/>
            <person name="Zou S.Q."/>
            <person name="Chen S.P."/>
            <person name="Lan S."/>
            <person name="Tsai W.C."/>
            <person name="Van de Peer Y."/>
            <person name="Liu Z.J."/>
        </authorList>
    </citation>
    <scope>NUCLEOTIDE SEQUENCE [LARGE SCALE GENOMIC DNA]</scope>
    <source>
        <strain evidence="12">Lor287</strain>
    </source>
</reference>
<protein>
    <submittedName>
        <fullName evidence="12">Piriformospora indica-insensitive protein 2</fullName>
    </submittedName>
</protein>
<keyword evidence="4" id="KW-0812">Transmembrane</keyword>
<keyword evidence="10" id="KW-0325">Glycoprotein</keyword>
<dbReference type="SMART" id="SM00369">
    <property type="entry name" value="LRR_TYP"/>
    <property type="match status" value="4"/>
</dbReference>
<evidence type="ECO:0000256" key="9">
    <source>
        <dbReference type="ARBA" id="ARBA00023170"/>
    </source>
</evidence>
<dbReference type="FunFam" id="3.80.10.10:FF:000470">
    <property type="entry name" value="LRR receptor-like serine/threonine-protein kinase RPK2"/>
    <property type="match status" value="1"/>
</dbReference>
<dbReference type="InterPro" id="IPR003591">
    <property type="entry name" value="Leu-rich_rpt_typical-subtyp"/>
</dbReference>
<dbReference type="FunFam" id="3.80.10.10:FF:000299">
    <property type="entry name" value="Piriformospora indica-insensitive protein 2"/>
    <property type="match status" value="1"/>
</dbReference>
<dbReference type="Gene3D" id="3.80.10.10">
    <property type="entry name" value="Ribonuclease Inhibitor"/>
    <property type="match status" value="3"/>
</dbReference>
<keyword evidence="7" id="KW-1133">Transmembrane helix</keyword>
<feature type="signal peptide" evidence="11">
    <location>
        <begin position="1"/>
        <end position="43"/>
    </location>
</feature>